<accession>A0A374P2Z2</accession>
<reference evidence="1 2" key="1">
    <citation type="submission" date="2018-08" db="EMBL/GenBank/DDBJ databases">
        <title>A genome reference for cultivated species of the human gut microbiota.</title>
        <authorList>
            <person name="Zou Y."/>
            <person name="Xue W."/>
            <person name="Luo G."/>
        </authorList>
    </citation>
    <scope>NUCLEOTIDE SEQUENCE [LARGE SCALE GENOMIC DNA]</scope>
    <source>
        <strain evidence="1 2">TM09-12</strain>
    </source>
</reference>
<organism evidence="1 2">
    <name type="scientific">Hungatella hathewayi</name>
    <dbReference type="NCBI Taxonomy" id="154046"/>
    <lineage>
        <taxon>Bacteria</taxon>
        <taxon>Bacillati</taxon>
        <taxon>Bacillota</taxon>
        <taxon>Clostridia</taxon>
        <taxon>Lachnospirales</taxon>
        <taxon>Lachnospiraceae</taxon>
        <taxon>Hungatella</taxon>
    </lineage>
</organism>
<gene>
    <name evidence="1" type="ORF">DXD79_20110</name>
</gene>
<dbReference type="EMBL" id="QSON01000010">
    <property type="protein sequence ID" value="RGJ00803.1"/>
    <property type="molecule type" value="Genomic_DNA"/>
</dbReference>
<evidence type="ECO:0000313" key="2">
    <source>
        <dbReference type="Proteomes" id="UP000263014"/>
    </source>
</evidence>
<protein>
    <submittedName>
        <fullName evidence="1">Uncharacterized protein</fullName>
    </submittedName>
</protein>
<dbReference type="AlphaFoldDB" id="A0A374P2Z2"/>
<evidence type="ECO:0000313" key="1">
    <source>
        <dbReference type="EMBL" id="RGJ00803.1"/>
    </source>
</evidence>
<dbReference type="RefSeq" id="WP_117632347.1">
    <property type="nucleotide sequence ID" value="NZ_QSON01000010.1"/>
</dbReference>
<sequence length="100" mass="11930">MEKKIIVRLCAKILQYVNLSEDKEADNLIQWVITSNSLKENNNEIRKVTADYKKVQPEVYSGIREALKANQEIYKKRNELYEKQQDLKGKLFKIERDLER</sequence>
<name>A0A374P2Z2_9FIRM</name>
<comment type="caution">
    <text evidence="1">The sequence shown here is derived from an EMBL/GenBank/DDBJ whole genome shotgun (WGS) entry which is preliminary data.</text>
</comment>
<dbReference type="Proteomes" id="UP000263014">
    <property type="component" value="Unassembled WGS sequence"/>
</dbReference>
<proteinExistence type="predicted"/>